<evidence type="ECO:0000256" key="3">
    <source>
        <dbReference type="ARBA" id="ARBA00022763"/>
    </source>
</evidence>
<dbReference type="GO" id="GO:0016604">
    <property type="term" value="C:nuclear body"/>
    <property type="evidence" value="ECO:0007669"/>
    <property type="project" value="TreeGrafter"/>
</dbReference>
<comment type="subcellular location">
    <subcellularLocation>
        <location evidence="1">Nucleus</location>
    </subcellularLocation>
</comment>
<dbReference type="GO" id="GO:0007095">
    <property type="term" value="P:mitotic G2 DNA damage checkpoint signaling"/>
    <property type="evidence" value="ECO:0007669"/>
    <property type="project" value="TreeGrafter"/>
</dbReference>
<sequence>MCPLDTINPEQSLDENDIIIERSLPLCNSKEKIIIVVDIAEDENFTSFKLNNNSHKPLHMMKHAIELFLNSKYLINQKHEYALVILNENNAIWLSEFTNNISDVISALQNIGSCNAEDIFDLNTLFDIILENVEIPGECDLEEMLIPPPYVVRTVLFYGRSYTVPKLRKTKDIQKLLESPYYTFDVLMTHEPVDIDNNCNKIFKILQNLDRKGFAYFFPVSRDVKTLYDSVGKLLAHPLQRPIQKLANYNIEDIKI</sequence>
<dbReference type="STRING" id="1661398.A0A482W0B0"/>
<organism evidence="6 7">
    <name type="scientific">Asbolus verrucosus</name>
    <name type="common">Desert ironclad beetle</name>
    <dbReference type="NCBI Taxonomy" id="1661398"/>
    <lineage>
        <taxon>Eukaryota</taxon>
        <taxon>Metazoa</taxon>
        <taxon>Ecdysozoa</taxon>
        <taxon>Arthropoda</taxon>
        <taxon>Hexapoda</taxon>
        <taxon>Insecta</taxon>
        <taxon>Pterygota</taxon>
        <taxon>Neoptera</taxon>
        <taxon>Endopterygota</taxon>
        <taxon>Coleoptera</taxon>
        <taxon>Polyphaga</taxon>
        <taxon>Cucujiformia</taxon>
        <taxon>Tenebrionidae</taxon>
        <taxon>Pimeliinae</taxon>
        <taxon>Asbolus</taxon>
    </lineage>
</organism>
<evidence type="ECO:0000313" key="6">
    <source>
        <dbReference type="EMBL" id="RZC38149.1"/>
    </source>
</evidence>
<comment type="caution">
    <text evidence="6">The sequence shown here is derived from an EMBL/GenBank/DDBJ whole genome shotgun (WGS) entry which is preliminary data.</text>
</comment>
<evidence type="ECO:0000256" key="1">
    <source>
        <dbReference type="ARBA" id="ARBA00004123"/>
    </source>
</evidence>
<protein>
    <recommendedName>
        <fullName evidence="8">BRISC and BRCA1-A complex member 1</fullName>
    </recommendedName>
</protein>
<dbReference type="PANTHER" id="PTHR15660:SF1">
    <property type="entry name" value="BRISC AND BRCA1-A COMPLEX MEMBER 1"/>
    <property type="match status" value="1"/>
</dbReference>
<evidence type="ECO:0000256" key="4">
    <source>
        <dbReference type="ARBA" id="ARBA00023204"/>
    </source>
</evidence>
<name>A0A482W0B0_ASBVE</name>
<proteinExistence type="predicted"/>
<keyword evidence="3" id="KW-0227">DNA damage</keyword>
<dbReference type="PANTHER" id="PTHR15660">
    <property type="entry name" value="BRISC AND BRCA1-A COMPLEX MEMBER 1"/>
    <property type="match status" value="1"/>
</dbReference>
<keyword evidence="2" id="KW-0963">Cytoplasm</keyword>
<dbReference type="GO" id="GO:0070531">
    <property type="term" value="C:BRCA1-A complex"/>
    <property type="evidence" value="ECO:0007669"/>
    <property type="project" value="InterPro"/>
</dbReference>
<dbReference type="GO" id="GO:0070552">
    <property type="term" value="C:BRISC complex"/>
    <property type="evidence" value="ECO:0007669"/>
    <property type="project" value="InterPro"/>
</dbReference>
<dbReference type="Proteomes" id="UP000292052">
    <property type="component" value="Unassembled WGS sequence"/>
</dbReference>
<dbReference type="EMBL" id="QDEB01046141">
    <property type="protein sequence ID" value="RZC38149.1"/>
    <property type="molecule type" value="Genomic_DNA"/>
</dbReference>
<evidence type="ECO:0008006" key="8">
    <source>
        <dbReference type="Google" id="ProtNLM"/>
    </source>
</evidence>
<evidence type="ECO:0000256" key="2">
    <source>
        <dbReference type="ARBA" id="ARBA00022490"/>
    </source>
</evidence>
<dbReference type="CDD" id="cd21502">
    <property type="entry name" value="vWA_BABAM1"/>
    <property type="match status" value="1"/>
</dbReference>
<dbReference type="AlphaFoldDB" id="A0A482W0B0"/>
<keyword evidence="7" id="KW-1185">Reference proteome</keyword>
<dbReference type="InterPro" id="IPR026126">
    <property type="entry name" value="BABAM1"/>
</dbReference>
<keyword evidence="5" id="KW-0539">Nucleus</keyword>
<dbReference type="GO" id="GO:0045739">
    <property type="term" value="P:positive regulation of DNA repair"/>
    <property type="evidence" value="ECO:0007669"/>
    <property type="project" value="InterPro"/>
</dbReference>
<accession>A0A482W0B0</accession>
<evidence type="ECO:0000256" key="5">
    <source>
        <dbReference type="ARBA" id="ARBA00023242"/>
    </source>
</evidence>
<keyword evidence="4" id="KW-0234">DNA repair</keyword>
<reference evidence="6 7" key="1">
    <citation type="submission" date="2017-03" db="EMBL/GenBank/DDBJ databases">
        <title>Genome of the blue death feigning beetle - Asbolus verrucosus.</title>
        <authorList>
            <person name="Rider S.D."/>
        </authorList>
    </citation>
    <scope>NUCLEOTIDE SEQUENCE [LARGE SCALE GENOMIC DNA]</scope>
    <source>
        <strain evidence="6">Butters</strain>
        <tissue evidence="6">Head and leg muscle</tissue>
    </source>
</reference>
<dbReference type="OrthoDB" id="547311at2759"/>
<evidence type="ECO:0000313" key="7">
    <source>
        <dbReference type="Proteomes" id="UP000292052"/>
    </source>
</evidence>
<dbReference type="GO" id="GO:0006302">
    <property type="term" value="P:double-strand break repair"/>
    <property type="evidence" value="ECO:0007669"/>
    <property type="project" value="TreeGrafter"/>
</dbReference>
<gene>
    <name evidence="6" type="ORF">BDFB_006277</name>
</gene>